<dbReference type="PANTHER" id="PTHR43653:SF1">
    <property type="entry name" value="CYTOCHROME C-TYPE BIOGENESIS PROTEIN CCMF"/>
    <property type="match status" value="1"/>
</dbReference>
<sequence>MKEEKSLSGARVRNESRFHHKERFPYRKIGAAIAVSSTAVSSKGLKSTKGEAPESSFRRATILYQAIRDRSQTGNPIFLDGENQPFLFCAWAPSFGAKGRRTEDSVTKFFEPRLQKNRNRVKKKFTLIEATMSCSNAFSGWASFDASTPNKLRVGIVELSLEKTPFYLSLVTNKKVGRSPSCTLPSFYEPLFDSELRSRRNRTFDGPALFYAPLYPERKMSFAPMGARRSRGSREGKRTHPLLHLARDDKERASFIDEQRIDGALGIALFFSPFLSASSDPFVRNFFVRTEPLAESNPVPQDPISAIHPPCIYAGDVASAMGFGLCKK</sequence>
<evidence type="ECO:0000256" key="4">
    <source>
        <dbReference type="ARBA" id="ARBA00023128"/>
    </source>
</evidence>
<gene>
    <name evidence="5" type="ORF">Sangu_2753900</name>
</gene>
<organism evidence="5">
    <name type="scientific">Sesamum angustifolium</name>
    <dbReference type="NCBI Taxonomy" id="2727405"/>
    <lineage>
        <taxon>Eukaryota</taxon>
        <taxon>Viridiplantae</taxon>
        <taxon>Streptophyta</taxon>
        <taxon>Embryophyta</taxon>
        <taxon>Tracheophyta</taxon>
        <taxon>Spermatophyta</taxon>
        <taxon>Magnoliopsida</taxon>
        <taxon>eudicotyledons</taxon>
        <taxon>Gunneridae</taxon>
        <taxon>Pentapetalae</taxon>
        <taxon>asterids</taxon>
        <taxon>lamiids</taxon>
        <taxon>Lamiales</taxon>
        <taxon>Pedaliaceae</taxon>
        <taxon>Sesamum</taxon>
    </lineage>
</organism>
<keyword evidence="3" id="KW-0201">Cytochrome c-type biogenesis</keyword>
<protein>
    <submittedName>
        <fullName evidence="5">Cytochrome c biosynthesis protein</fullName>
    </submittedName>
</protein>
<evidence type="ECO:0000313" key="5">
    <source>
        <dbReference type="EMBL" id="KAL0286007.1"/>
    </source>
</evidence>
<comment type="caution">
    <text evidence="5">The sequence shown here is derived from an EMBL/GenBank/DDBJ whole genome shotgun (WGS) entry which is preliminary data.</text>
</comment>
<dbReference type="PRINTS" id="PR01410">
    <property type="entry name" value="CCBIOGENESIS"/>
</dbReference>
<accession>A0AAW2IVD8</accession>
<dbReference type="InterPro" id="IPR003567">
    <property type="entry name" value="Cyt_c_biogenesis"/>
</dbReference>
<evidence type="ECO:0000256" key="1">
    <source>
        <dbReference type="ARBA" id="ARBA00004173"/>
    </source>
</evidence>
<dbReference type="GO" id="GO:0017004">
    <property type="term" value="P:cytochrome complex assembly"/>
    <property type="evidence" value="ECO:0007669"/>
    <property type="project" value="UniProtKB-KW"/>
</dbReference>
<dbReference type="InterPro" id="IPR003569">
    <property type="entry name" value="Cyt_c_biogenesis_plant"/>
</dbReference>
<dbReference type="AlphaFoldDB" id="A0AAW2IVD8"/>
<dbReference type="GO" id="GO:0016020">
    <property type="term" value="C:membrane"/>
    <property type="evidence" value="ECO:0007669"/>
    <property type="project" value="InterPro"/>
</dbReference>
<comment type="subcellular location">
    <subcellularLocation>
        <location evidence="1">Mitochondrion</location>
    </subcellularLocation>
</comment>
<reference evidence="5" key="2">
    <citation type="journal article" date="2024" name="Plant">
        <title>Genomic evolution and insights into agronomic trait innovations of Sesamum species.</title>
        <authorList>
            <person name="Miao H."/>
            <person name="Wang L."/>
            <person name="Qu L."/>
            <person name="Liu H."/>
            <person name="Sun Y."/>
            <person name="Le M."/>
            <person name="Wang Q."/>
            <person name="Wei S."/>
            <person name="Zheng Y."/>
            <person name="Lin W."/>
            <person name="Duan Y."/>
            <person name="Cao H."/>
            <person name="Xiong S."/>
            <person name="Wang X."/>
            <person name="Wei L."/>
            <person name="Li C."/>
            <person name="Ma Q."/>
            <person name="Ju M."/>
            <person name="Zhao R."/>
            <person name="Li G."/>
            <person name="Mu C."/>
            <person name="Tian Q."/>
            <person name="Mei H."/>
            <person name="Zhang T."/>
            <person name="Gao T."/>
            <person name="Zhang H."/>
        </authorList>
    </citation>
    <scope>NUCLEOTIDE SEQUENCE</scope>
    <source>
        <strain evidence="5">G01</strain>
    </source>
</reference>
<dbReference type="GO" id="GO:0005739">
    <property type="term" value="C:mitochondrion"/>
    <property type="evidence" value="ECO:0007669"/>
    <property type="project" value="UniProtKB-SubCell"/>
</dbReference>
<dbReference type="GO" id="GO:0015232">
    <property type="term" value="F:heme transmembrane transporter activity"/>
    <property type="evidence" value="ECO:0007669"/>
    <property type="project" value="InterPro"/>
</dbReference>
<evidence type="ECO:0000256" key="2">
    <source>
        <dbReference type="ARBA" id="ARBA00009186"/>
    </source>
</evidence>
<evidence type="ECO:0000256" key="3">
    <source>
        <dbReference type="ARBA" id="ARBA00022748"/>
    </source>
</evidence>
<dbReference type="EMBL" id="JACGWK010001560">
    <property type="protein sequence ID" value="KAL0286007.1"/>
    <property type="molecule type" value="Genomic_DNA"/>
</dbReference>
<dbReference type="PRINTS" id="PR01412">
    <property type="entry name" value="CCBSBIOGNSIS"/>
</dbReference>
<dbReference type="PANTHER" id="PTHR43653">
    <property type="entry name" value="CYTOCHROME C ASSEMBLY PROTEIN-RELATED"/>
    <property type="match status" value="1"/>
</dbReference>
<keyword evidence="4" id="KW-0496">Mitochondrion</keyword>
<proteinExistence type="inferred from homology"/>
<name>A0AAW2IVD8_9LAMI</name>
<comment type="similarity">
    <text evidence="2">Belongs to the CcmF/CycK/Ccl1/NrfE/CcsA family.</text>
</comment>
<reference evidence="5" key="1">
    <citation type="submission" date="2020-06" db="EMBL/GenBank/DDBJ databases">
        <authorList>
            <person name="Li T."/>
            <person name="Hu X."/>
            <person name="Zhang T."/>
            <person name="Song X."/>
            <person name="Zhang H."/>
            <person name="Dai N."/>
            <person name="Sheng W."/>
            <person name="Hou X."/>
            <person name="Wei L."/>
        </authorList>
    </citation>
    <scope>NUCLEOTIDE SEQUENCE</scope>
    <source>
        <strain evidence="5">G01</strain>
        <tissue evidence="5">Leaf</tissue>
    </source>
</reference>